<keyword evidence="3" id="KW-1185">Reference proteome</keyword>
<protein>
    <submittedName>
        <fullName evidence="2">Uncharacterized protein</fullName>
    </submittedName>
</protein>
<dbReference type="EMBL" id="KB908703">
    <property type="protein sequence ID" value="EOA85460.1"/>
    <property type="molecule type" value="Genomic_DNA"/>
</dbReference>
<dbReference type="GeneID" id="19398995"/>
<organism evidence="2 3">
    <name type="scientific">Exserohilum turcicum (strain 28A)</name>
    <name type="common">Northern leaf blight fungus</name>
    <name type="synonym">Setosphaeria turcica</name>
    <dbReference type="NCBI Taxonomy" id="671987"/>
    <lineage>
        <taxon>Eukaryota</taxon>
        <taxon>Fungi</taxon>
        <taxon>Dikarya</taxon>
        <taxon>Ascomycota</taxon>
        <taxon>Pezizomycotina</taxon>
        <taxon>Dothideomycetes</taxon>
        <taxon>Pleosporomycetidae</taxon>
        <taxon>Pleosporales</taxon>
        <taxon>Pleosporineae</taxon>
        <taxon>Pleosporaceae</taxon>
        <taxon>Exserohilum</taxon>
    </lineage>
</organism>
<dbReference type="Proteomes" id="UP000016935">
    <property type="component" value="Unassembled WGS sequence"/>
</dbReference>
<accession>R0IK11</accession>
<feature type="region of interest" description="Disordered" evidence="1">
    <location>
        <begin position="1"/>
        <end position="31"/>
    </location>
</feature>
<reference evidence="2 3" key="1">
    <citation type="journal article" date="2012" name="PLoS Pathog.">
        <title>Diverse lifestyles and strategies of plant pathogenesis encoded in the genomes of eighteen Dothideomycetes fungi.</title>
        <authorList>
            <person name="Ohm R.A."/>
            <person name="Feau N."/>
            <person name="Henrissat B."/>
            <person name="Schoch C.L."/>
            <person name="Horwitz B.A."/>
            <person name="Barry K.W."/>
            <person name="Condon B.J."/>
            <person name="Copeland A.C."/>
            <person name="Dhillon B."/>
            <person name="Glaser F."/>
            <person name="Hesse C.N."/>
            <person name="Kosti I."/>
            <person name="LaButti K."/>
            <person name="Lindquist E.A."/>
            <person name="Lucas S."/>
            <person name="Salamov A.A."/>
            <person name="Bradshaw R.E."/>
            <person name="Ciuffetti L."/>
            <person name="Hamelin R.C."/>
            <person name="Kema G.H.J."/>
            <person name="Lawrence C."/>
            <person name="Scott J.A."/>
            <person name="Spatafora J.W."/>
            <person name="Turgeon B.G."/>
            <person name="de Wit P.J.G.M."/>
            <person name="Zhong S."/>
            <person name="Goodwin S.B."/>
            <person name="Grigoriev I.V."/>
        </authorList>
    </citation>
    <scope>NUCLEOTIDE SEQUENCE [LARGE SCALE GENOMIC DNA]</scope>
    <source>
        <strain evidence="3">28A</strain>
    </source>
</reference>
<dbReference type="HOGENOM" id="CLU_2185583_0_0_1"/>
<evidence type="ECO:0000313" key="2">
    <source>
        <dbReference type="EMBL" id="EOA85460.1"/>
    </source>
</evidence>
<evidence type="ECO:0000313" key="3">
    <source>
        <dbReference type="Proteomes" id="UP000016935"/>
    </source>
</evidence>
<dbReference type="AlphaFoldDB" id="R0IK11"/>
<evidence type="ECO:0000256" key="1">
    <source>
        <dbReference type="SAM" id="MobiDB-lite"/>
    </source>
</evidence>
<name>R0IK11_EXST2</name>
<sequence length="109" mass="11970">MAILRPVALSRATTHDPPNSQARHAISRPAHRPVCTSQYNLNHHAGSANIPRRMGLGIHSTQSQWHKDLIAGIDSLNINSISKHTYIRPLQTPSQCNLSTPNTPPLVCI</sequence>
<reference evidence="2 3" key="2">
    <citation type="journal article" date="2013" name="PLoS Genet.">
        <title>Comparative genome structure, secondary metabolite, and effector coding capacity across Cochliobolus pathogens.</title>
        <authorList>
            <person name="Condon B.J."/>
            <person name="Leng Y."/>
            <person name="Wu D."/>
            <person name="Bushley K.E."/>
            <person name="Ohm R.A."/>
            <person name="Otillar R."/>
            <person name="Martin J."/>
            <person name="Schackwitz W."/>
            <person name="Grimwood J."/>
            <person name="MohdZainudin N."/>
            <person name="Xue C."/>
            <person name="Wang R."/>
            <person name="Manning V.A."/>
            <person name="Dhillon B."/>
            <person name="Tu Z.J."/>
            <person name="Steffenson B.J."/>
            <person name="Salamov A."/>
            <person name="Sun H."/>
            <person name="Lowry S."/>
            <person name="LaButti K."/>
            <person name="Han J."/>
            <person name="Copeland A."/>
            <person name="Lindquist E."/>
            <person name="Barry K."/>
            <person name="Schmutz J."/>
            <person name="Baker S.E."/>
            <person name="Ciuffetti L.M."/>
            <person name="Grigoriev I.V."/>
            <person name="Zhong S."/>
            <person name="Turgeon B.G."/>
        </authorList>
    </citation>
    <scope>NUCLEOTIDE SEQUENCE [LARGE SCALE GENOMIC DNA]</scope>
    <source>
        <strain evidence="3">28A</strain>
    </source>
</reference>
<dbReference type="RefSeq" id="XP_008027838.1">
    <property type="nucleotide sequence ID" value="XM_008029647.1"/>
</dbReference>
<proteinExistence type="predicted"/>
<gene>
    <name evidence="2" type="ORF">SETTUDRAFT_164094</name>
</gene>